<evidence type="ECO:0000313" key="5">
    <source>
        <dbReference type="EMBL" id="MBW19302.1"/>
    </source>
</evidence>
<evidence type="ECO:0000256" key="2">
    <source>
        <dbReference type="ARBA" id="ARBA00007083"/>
    </source>
</evidence>
<sequence>MTTPIQFDSSTIRVILAEILESLTTCENALNLEDAKSKAGNDMLKVMQYVYPIVVSTQMDVIKKYGLPEGREGIIKFTRSVVAFEKDDRVVADLHRQIRSFYLPPVNVSSVVTSHV</sequence>
<dbReference type="EMBL" id="GFXV01007497">
    <property type="protein sequence ID" value="MBW19302.1"/>
    <property type="molecule type" value="Transcribed_RNA"/>
</dbReference>
<dbReference type="GeneID" id="112604004"/>
<accession>A0A2H8U0J0</accession>
<reference evidence="5" key="1">
    <citation type="submission" date="2017-10" db="EMBL/GenBank/DDBJ databases">
        <title>Transcriptome Assembly of Sugarcane Aphid Adults.</title>
        <authorList>
            <person name="Scully E.D."/>
            <person name="Palmer N.A."/>
            <person name="Geib S.M."/>
            <person name="Sarath G."/>
            <person name="Sattler S.E."/>
        </authorList>
    </citation>
    <scope>NUCLEOTIDE SEQUENCE</scope>
    <source>
        <tissue evidence="5">Whole body</tissue>
    </source>
</reference>
<proteinExistence type="inferred from homology"/>
<dbReference type="Pfam" id="PF14974">
    <property type="entry name" value="P_C10"/>
    <property type="match status" value="1"/>
</dbReference>
<name>A0A2H8U0J0_9HEMI</name>
<dbReference type="PANTHER" id="PTHR13463">
    <property type="entry name" value="PROTEIN C10"/>
    <property type="match status" value="1"/>
</dbReference>
<dbReference type="InterPro" id="IPR026317">
    <property type="entry name" value="P_C10"/>
</dbReference>
<evidence type="ECO:0000256" key="1">
    <source>
        <dbReference type="ARBA" id="ARBA00004496"/>
    </source>
</evidence>
<keyword evidence="4" id="KW-0963">Cytoplasm</keyword>
<evidence type="ECO:0000256" key="3">
    <source>
        <dbReference type="ARBA" id="ARBA00020502"/>
    </source>
</evidence>
<dbReference type="EMBL" id="GFXV01007501">
    <property type="protein sequence ID" value="MBW19306.1"/>
    <property type="molecule type" value="Transcribed_RNA"/>
</dbReference>
<comment type="subcellular location">
    <subcellularLocation>
        <location evidence="1">Cytoplasm</location>
    </subcellularLocation>
</comment>
<evidence type="ECO:0000256" key="4">
    <source>
        <dbReference type="ARBA" id="ARBA00022490"/>
    </source>
</evidence>
<dbReference type="AlphaFoldDB" id="A0A2H8U0J0"/>
<dbReference type="RefSeq" id="XP_025208644.1">
    <property type="nucleotide sequence ID" value="XM_025352859.1"/>
</dbReference>
<dbReference type="PANTHER" id="PTHR13463:SF3">
    <property type="entry name" value="PROTEIN C10"/>
    <property type="match status" value="1"/>
</dbReference>
<dbReference type="GO" id="GO:0005737">
    <property type="term" value="C:cytoplasm"/>
    <property type="evidence" value="ECO:0007669"/>
    <property type="project" value="UniProtKB-SubCell"/>
</dbReference>
<protein>
    <recommendedName>
        <fullName evidence="3">Protein C10</fullName>
    </recommendedName>
</protein>
<comment type="similarity">
    <text evidence="2">Belongs to the UPF0456 family.</text>
</comment>
<dbReference type="OrthoDB" id="75738at2759"/>
<organism evidence="5">
    <name type="scientific">Melanaphis sacchari</name>
    <dbReference type="NCBI Taxonomy" id="742174"/>
    <lineage>
        <taxon>Eukaryota</taxon>
        <taxon>Metazoa</taxon>
        <taxon>Ecdysozoa</taxon>
        <taxon>Arthropoda</taxon>
        <taxon>Hexapoda</taxon>
        <taxon>Insecta</taxon>
        <taxon>Pterygota</taxon>
        <taxon>Neoptera</taxon>
        <taxon>Paraneoptera</taxon>
        <taxon>Hemiptera</taxon>
        <taxon>Sternorrhyncha</taxon>
        <taxon>Aphidomorpha</taxon>
        <taxon>Aphidoidea</taxon>
        <taxon>Aphididae</taxon>
        <taxon>Aphidini</taxon>
        <taxon>Melanaphis</taxon>
    </lineage>
</organism>
<dbReference type="GO" id="GO:0009791">
    <property type="term" value="P:post-embryonic development"/>
    <property type="evidence" value="ECO:0007669"/>
    <property type="project" value="TreeGrafter"/>
</dbReference>